<evidence type="ECO:0000256" key="1">
    <source>
        <dbReference type="SAM" id="SignalP"/>
    </source>
</evidence>
<protein>
    <submittedName>
        <fullName evidence="2">Uncharacterized protein</fullName>
    </submittedName>
</protein>
<keyword evidence="3" id="KW-1185">Reference proteome</keyword>
<gene>
    <name evidence="2" type="ORF">A7E78_02535</name>
</gene>
<evidence type="ECO:0000313" key="3">
    <source>
        <dbReference type="Proteomes" id="UP000182517"/>
    </source>
</evidence>
<reference evidence="2 3" key="1">
    <citation type="journal article" date="2017" name="Genome Announc.">
        <title>Complete Genome Sequences of Two Acetylene-Fermenting Pelobacter acetylenicus Strains.</title>
        <authorList>
            <person name="Sutton J.M."/>
            <person name="Baesman S.M."/>
            <person name="Fierst J.L."/>
            <person name="Poret-Peterson A.T."/>
            <person name="Oremland R.S."/>
            <person name="Dunlap D.S."/>
            <person name="Akob D.M."/>
        </authorList>
    </citation>
    <scope>NUCLEOTIDE SEQUENCE [LARGE SCALE GENOMIC DNA]</scope>
    <source>
        <strain evidence="2 3">SFB93</strain>
    </source>
</reference>
<dbReference type="STRING" id="1842532.A7E78_02535"/>
<keyword evidence="1" id="KW-0732">Signal</keyword>
<name>A0A1L3GLL0_9BACT</name>
<feature type="signal peptide" evidence="1">
    <location>
        <begin position="1"/>
        <end position="21"/>
    </location>
</feature>
<organism evidence="2 3">
    <name type="scientific">Syntrophotalea acetylenivorans</name>
    <dbReference type="NCBI Taxonomy" id="1842532"/>
    <lineage>
        <taxon>Bacteria</taxon>
        <taxon>Pseudomonadati</taxon>
        <taxon>Thermodesulfobacteriota</taxon>
        <taxon>Desulfuromonadia</taxon>
        <taxon>Desulfuromonadales</taxon>
        <taxon>Syntrophotaleaceae</taxon>
        <taxon>Syntrophotalea</taxon>
    </lineage>
</organism>
<dbReference type="KEGG" id="pef:A7E78_02535"/>
<sequence length="132" mass="14484">MIRKSLLYTLAILLVAVPLAAEEMTSRLCTLTRAYECTADGECGELTIEEMALPRFVRIDLDKQTIVSLDKAVKRNDTKINLIKQLEEITVLQGVEQRGWSIALGKESGNLTLSAAGDGHGFMVFGACLDPR</sequence>
<dbReference type="AlphaFoldDB" id="A0A1L3GLL0"/>
<evidence type="ECO:0000313" key="2">
    <source>
        <dbReference type="EMBL" id="APG26823.1"/>
    </source>
</evidence>
<dbReference type="EMBL" id="CP015519">
    <property type="protein sequence ID" value="APG26823.1"/>
    <property type="molecule type" value="Genomic_DNA"/>
</dbReference>
<accession>A0A1L3GLL0</accession>
<feature type="chain" id="PRO_5012498860" evidence="1">
    <location>
        <begin position="22"/>
        <end position="132"/>
    </location>
</feature>
<proteinExistence type="predicted"/>
<dbReference type="RefSeq" id="WP_072282784.1">
    <property type="nucleotide sequence ID" value="NZ_CP015519.1"/>
</dbReference>
<dbReference type="Proteomes" id="UP000182517">
    <property type="component" value="Chromosome"/>
</dbReference>
<dbReference type="OrthoDB" id="9094939at2"/>